<dbReference type="InterPro" id="IPR006073">
    <property type="entry name" value="GTP-bd"/>
</dbReference>
<gene>
    <name evidence="5 7" type="primary">hflX</name>
    <name evidence="7" type="ORF">ACFSUD_07040</name>
</gene>
<dbReference type="PROSITE" id="PS51705">
    <property type="entry name" value="G_HFLX"/>
    <property type="match status" value="1"/>
</dbReference>
<dbReference type="Pfam" id="PF13167">
    <property type="entry name" value="GTP-bdg_N"/>
    <property type="match status" value="1"/>
</dbReference>
<dbReference type="Gene3D" id="3.40.50.11060">
    <property type="entry name" value="GTPase HflX, N-terminal domain"/>
    <property type="match status" value="1"/>
</dbReference>
<organism evidence="7 8">
    <name type="scientific">Sulfitobacter aestuarii</name>
    <dbReference type="NCBI Taxonomy" id="2161676"/>
    <lineage>
        <taxon>Bacteria</taxon>
        <taxon>Pseudomonadati</taxon>
        <taxon>Pseudomonadota</taxon>
        <taxon>Alphaproteobacteria</taxon>
        <taxon>Rhodobacterales</taxon>
        <taxon>Roseobacteraceae</taxon>
        <taxon>Sulfitobacter</taxon>
    </lineage>
</organism>
<comment type="subunit">
    <text evidence="5">Monomer. Associates with the 50S ribosomal subunit.</text>
</comment>
<comment type="similarity">
    <text evidence="5">Belongs to the TRAFAC class OBG-HflX-like GTPase superfamily. HflX GTPase family.</text>
</comment>
<keyword evidence="3" id="KW-0460">Magnesium</keyword>
<accession>A0ABW5U2Y6</accession>
<evidence type="ECO:0000256" key="4">
    <source>
        <dbReference type="ARBA" id="ARBA00023134"/>
    </source>
</evidence>
<dbReference type="PRINTS" id="PR00326">
    <property type="entry name" value="GTP1OBG"/>
</dbReference>
<keyword evidence="8" id="KW-1185">Reference proteome</keyword>
<dbReference type="InterPro" id="IPR030394">
    <property type="entry name" value="G_HFLX_dom"/>
</dbReference>
<dbReference type="EMBL" id="JBHUMP010000004">
    <property type="protein sequence ID" value="MFD2739314.1"/>
    <property type="molecule type" value="Genomic_DNA"/>
</dbReference>
<name>A0ABW5U2Y6_9RHOB</name>
<feature type="domain" description="Hflx-type G" evidence="6">
    <location>
        <begin position="212"/>
        <end position="381"/>
    </location>
</feature>
<keyword evidence="4 5" id="KW-0342">GTP-binding</keyword>
<protein>
    <recommendedName>
        <fullName evidence="5">GTPase HflX</fullName>
    </recommendedName>
    <alternativeName>
        <fullName evidence="5">GTP-binding protein HflX</fullName>
    </alternativeName>
</protein>
<sequence length="432" mass="47867">MSRATFQIDESDGPGVTRAWVLHPEIKSDQDRRAPEPALAEAVALARALPQIEVVGSEVVPLRSVSAGMLFGSGKIKELHDRMEAAEVELVLVDGPVSPVQQRNLEKAWGVKLLDRTGLILEIFSDRAATREGVLQVEMAALNYQRTRLVRAWTHLERQRGGLGFIGGPGETQIEADRRAIDDQLVRLRRQLDKVVKTRALHRAARAKIPYPIVALVGYTNAGKSTLFNRLTGAEVMAKDMLFATLDPTMRSLVLPDGPEIILSDTVGFISDLPTELVAAFRATLEEVLAADIICHVRDISHAETEEQARDVRDILSSLGVAEDTRTFEIWNKLDLLAPEAAEALRARAARDENVLAISAVDGEGLDQLMENIALALQGAMRESELQLGFAEGRKRAWLFEQDVVEEERQTDEGFALKVRWSAHQEALYHRL</sequence>
<dbReference type="RefSeq" id="WP_386372817.1">
    <property type="nucleotide sequence ID" value="NZ_JBHUMP010000004.1"/>
</dbReference>
<evidence type="ECO:0000256" key="3">
    <source>
        <dbReference type="ARBA" id="ARBA00022842"/>
    </source>
</evidence>
<dbReference type="NCBIfam" id="TIGR03156">
    <property type="entry name" value="GTP_HflX"/>
    <property type="match status" value="1"/>
</dbReference>
<dbReference type="Gene3D" id="6.10.250.2860">
    <property type="match status" value="1"/>
</dbReference>
<evidence type="ECO:0000256" key="5">
    <source>
        <dbReference type="HAMAP-Rule" id="MF_00900"/>
    </source>
</evidence>
<comment type="function">
    <text evidence="5">GTPase that associates with the 50S ribosomal subunit and may have a role during protein synthesis or ribosome biogenesis.</text>
</comment>
<dbReference type="InterPro" id="IPR016496">
    <property type="entry name" value="GTPase_HflX"/>
</dbReference>
<evidence type="ECO:0000259" key="6">
    <source>
        <dbReference type="PROSITE" id="PS51705"/>
    </source>
</evidence>
<dbReference type="Pfam" id="PF19275">
    <property type="entry name" value="HflX_C"/>
    <property type="match status" value="1"/>
</dbReference>
<keyword evidence="1" id="KW-0479">Metal-binding</keyword>
<dbReference type="Gene3D" id="3.40.50.300">
    <property type="entry name" value="P-loop containing nucleotide triphosphate hydrolases"/>
    <property type="match status" value="1"/>
</dbReference>
<dbReference type="InterPro" id="IPR027417">
    <property type="entry name" value="P-loop_NTPase"/>
</dbReference>
<dbReference type="HAMAP" id="MF_00900">
    <property type="entry name" value="GTPase_HflX"/>
    <property type="match status" value="1"/>
</dbReference>
<keyword evidence="5" id="KW-0963">Cytoplasm</keyword>
<dbReference type="InterPro" id="IPR025121">
    <property type="entry name" value="GTPase_HflX_N"/>
</dbReference>
<evidence type="ECO:0000256" key="2">
    <source>
        <dbReference type="ARBA" id="ARBA00022741"/>
    </source>
</evidence>
<dbReference type="InterPro" id="IPR032305">
    <property type="entry name" value="GTP-bd_M"/>
</dbReference>
<comment type="subcellular location">
    <subcellularLocation>
        <location evidence="5">Cytoplasm</location>
    </subcellularLocation>
    <text evidence="5">May associate with membranes.</text>
</comment>
<comment type="caution">
    <text evidence="7">The sequence shown here is derived from an EMBL/GenBank/DDBJ whole genome shotgun (WGS) entry which is preliminary data.</text>
</comment>
<dbReference type="CDD" id="cd01878">
    <property type="entry name" value="HflX"/>
    <property type="match status" value="1"/>
</dbReference>
<dbReference type="PANTHER" id="PTHR10229:SF0">
    <property type="entry name" value="GTP-BINDING PROTEIN 6-RELATED"/>
    <property type="match status" value="1"/>
</dbReference>
<keyword evidence="2 5" id="KW-0547">Nucleotide-binding</keyword>
<evidence type="ECO:0000313" key="7">
    <source>
        <dbReference type="EMBL" id="MFD2739314.1"/>
    </source>
</evidence>
<dbReference type="Pfam" id="PF01926">
    <property type="entry name" value="MMR_HSR1"/>
    <property type="match status" value="1"/>
</dbReference>
<dbReference type="PANTHER" id="PTHR10229">
    <property type="entry name" value="GTP-BINDING PROTEIN HFLX"/>
    <property type="match status" value="1"/>
</dbReference>
<dbReference type="SUPFAM" id="SSF52540">
    <property type="entry name" value="P-loop containing nucleoside triphosphate hydrolases"/>
    <property type="match status" value="1"/>
</dbReference>
<evidence type="ECO:0000313" key="8">
    <source>
        <dbReference type="Proteomes" id="UP001597474"/>
    </source>
</evidence>
<dbReference type="InterPro" id="IPR042108">
    <property type="entry name" value="GTPase_HflX_N_sf"/>
</dbReference>
<evidence type="ECO:0000256" key="1">
    <source>
        <dbReference type="ARBA" id="ARBA00022723"/>
    </source>
</evidence>
<dbReference type="PIRSF" id="PIRSF006809">
    <property type="entry name" value="GTP-binding_hflX_prd"/>
    <property type="match status" value="1"/>
</dbReference>
<dbReference type="Proteomes" id="UP001597474">
    <property type="component" value="Unassembled WGS sequence"/>
</dbReference>
<dbReference type="Pfam" id="PF16360">
    <property type="entry name" value="GTP-bdg_M"/>
    <property type="match status" value="1"/>
</dbReference>
<dbReference type="InterPro" id="IPR045498">
    <property type="entry name" value="HflX_C"/>
</dbReference>
<proteinExistence type="inferred from homology"/>
<reference evidence="8" key="1">
    <citation type="journal article" date="2019" name="Int. J. Syst. Evol. Microbiol.">
        <title>The Global Catalogue of Microorganisms (GCM) 10K type strain sequencing project: providing services to taxonomists for standard genome sequencing and annotation.</title>
        <authorList>
            <consortium name="The Broad Institute Genomics Platform"/>
            <consortium name="The Broad Institute Genome Sequencing Center for Infectious Disease"/>
            <person name="Wu L."/>
            <person name="Ma J."/>
        </authorList>
    </citation>
    <scope>NUCLEOTIDE SEQUENCE [LARGE SCALE GENOMIC DNA]</scope>
    <source>
        <strain evidence="8">TISTR 2562</strain>
    </source>
</reference>